<evidence type="ECO:0000259" key="11">
    <source>
        <dbReference type="Pfam" id="PF00999"/>
    </source>
</evidence>
<dbReference type="AlphaFoldDB" id="A0AA37TFB9"/>
<name>A0AA37TFB9_9HYPH</name>
<dbReference type="GO" id="GO:0005886">
    <property type="term" value="C:plasma membrane"/>
    <property type="evidence" value="ECO:0007669"/>
    <property type="project" value="UniProtKB-SubCell"/>
</dbReference>
<dbReference type="PANTHER" id="PTHR10110:SF86">
    <property type="entry name" value="SODIUM_HYDROGEN EXCHANGER 7"/>
    <property type="match status" value="1"/>
</dbReference>
<dbReference type="GO" id="GO:0098719">
    <property type="term" value="P:sodium ion import across plasma membrane"/>
    <property type="evidence" value="ECO:0007669"/>
    <property type="project" value="TreeGrafter"/>
</dbReference>
<feature type="transmembrane region" description="Helical" evidence="10">
    <location>
        <begin position="6"/>
        <end position="21"/>
    </location>
</feature>
<feature type="transmembrane region" description="Helical" evidence="10">
    <location>
        <begin position="300"/>
        <end position="325"/>
    </location>
</feature>
<evidence type="ECO:0000256" key="5">
    <source>
        <dbReference type="ARBA" id="ARBA00022989"/>
    </source>
</evidence>
<comment type="caution">
    <text evidence="12">The sequence shown here is derived from an EMBL/GenBank/DDBJ whole genome shotgun (WGS) entry which is preliminary data.</text>
</comment>
<dbReference type="EMBL" id="BSPL01000023">
    <property type="protein sequence ID" value="GLS72395.1"/>
    <property type="molecule type" value="Genomic_DNA"/>
</dbReference>
<evidence type="ECO:0000313" key="12">
    <source>
        <dbReference type="EMBL" id="GLS72395.1"/>
    </source>
</evidence>
<dbReference type="InterPro" id="IPR006153">
    <property type="entry name" value="Cation/H_exchanger_TM"/>
</dbReference>
<evidence type="ECO:0000256" key="3">
    <source>
        <dbReference type="ARBA" id="ARBA00022475"/>
    </source>
</evidence>
<gene>
    <name evidence="12" type="ORF">GCM10007890_44100</name>
</gene>
<proteinExistence type="inferred from homology"/>
<dbReference type="Proteomes" id="UP001157440">
    <property type="component" value="Unassembled WGS sequence"/>
</dbReference>
<dbReference type="GO" id="GO:0015386">
    <property type="term" value="F:potassium:proton antiporter activity"/>
    <property type="evidence" value="ECO:0007669"/>
    <property type="project" value="TreeGrafter"/>
</dbReference>
<evidence type="ECO:0000256" key="7">
    <source>
        <dbReference type="ARBA" id="ARBA00023065"/>
    </source>
</evidence>
<feature type="transmembrane region" description="Helical" evidence="10">
    <location>
        <begin position="111"/>
        <end position="130"/>
    </location>
</feature>
<feature type="transmembrane region" description="Helical" evidence="10">
    <location>
        <begin position="83"/>
        <end position="105"/>
    </location>
</feature>
<keyword evidence="7 10" id="KW-0406">Ion transport</keyword>
<dbReference type="NCBIfam" id="TIGR00831">
    <property type="entry name" value="a_cpa1"/>
    <property type="match status" value="1"/>
</dbReference>
<keyword evidence="2 10" id="KW-0813">Transport</keyword>
<feature type="transmembrane region" description="Helical" evidence="10">
    <location>
        <begin position="28"/>
        <end position="48"/>
    </location>
</feature>
<keyword evidence="10" id="KW-0997">Cell inner membrane</keyword>
<evidence type="ECO:0000256" key="4">
    <source>
        <dbReference type="ARBA" id="ARBA00022692"/>
    </source>
</evidence>
<evidence type="ECO:0000256" key="8">
    <source>
        <dbReference type="ARBA" id="ARBA00023136"/>
    </source>
</evidence>
<dbReference type="PANTHER" id="PTHR10110">
    <property type="entry name" value="SODIUM/HYDROGEN EXCHANGER"/>
    <property type="match status" value="1"/>
</dbReference>
<comment type="caution">
    <text evidence="10">Lacks conserved residue(s) required for the propagation of feature annotation.</text>
</comment>
<feature type="transmembrane region" description="Helical" evidence="10">
    <location>
        <begin position="264"/>
        <end position="288"/>
    </location>
</feature>
<accession>A0AA37TFB9</accession>
<feature type="transmembrane region" description="Helical" evidence="10">
    <location>
        <begin position="345"/>
        <end position="367"/>
    </location>
</feature>
<evidence type="ECO:0000256" key="6">
    <source>
        <dbReference type="ARBA" id="ARBA00023053"/>
    </source>
</evidence>
<keyword evidence="6 10" id="KW-0915">Sodium</keyword>
<feature type="transmembrane region" description="Helical" evidence="10">
    <location>
        <begin position="374"/>
        <end position="398"/>
    </location>
</feature>
<evidence type="ECO:0000256" key="2">
    <source>
        <dbReference type="ARBA" id="ARBA00022448"/>
    </source>
</evidence>
<keyword evidence="13" id="KW-1185">Reference proteome</keyword>
<keyword evidence="9 10" id="KW-0739">Sodium transport</keyword>
<feature type="domain" description="Cation/H+ exchanger transmembrane" evidence="11">
    <location>
        <begin position="11"/>
        <end position="398"/>
    </location>
</feature>
<keyword evidence="4 10" id="KW-0812">Transmembrane</keyword>
<protein>
    <submittedName>
        <fullName evidence="12">Na+/H+ antiporter</fullName>
    </submittedName>
</protein>
<comment type="similarity">
    <text evidence="10">Belongs to the monovalent cation:proton antiporter 1 (CPA1) transporter (TC 2.A.36) family.</text>
</comment>
<reference evidence="13" key="1">
    <citation type="journal article" date="2019" name="Int. J. Syst. Evol. Microbiol.">
        <title>The Global Catalogue of Microorganisms (GCM) 10K type strain sequencing project: providing services to taxonomists for standard genome sequencing and annotation.</title>
        <authorList>
            <consortium name="The Broad Institute Genomics Platform"/>
            <consortium name="The Broad Institute Genome Sequencing Center for Infectious Disease"/>
            <person name="Wu L."/>
            <person name="Ma J."/>
        </authorList>
    </citation>
    <scope>NUCLEOTIDE SEQUENCE [LARGE SCALE GENOMIC DNA]</scope>
    <source>
        <strain evidence="13">NBRC 103632</strain>
    </source>
</reference>
<comment type="subcellular location">
    <subcellularLocation>
        <location evidence="10">Cell inner membrane</location>
        <topology evidence="10">Multi-pass membrane protein</topology>
    </subcellularLocation>
    <subcellularLocation>
        <location evidence="1">Cell membrane</location>
        <topology evidence="1">Multi-pass membrane protein</topology>
    </subcellularLocation>
</comment>
<dbReference type="InterPro" id="IPR004705">
    <property type="entry name" value="Cation/H_exchanger_CPA1_bac"/>
</dbReference>
<sequence length="529" mass="56713">MEIFETLLALLAACVVLALVARRLQVPLAVVLVLGGMALALIPGLPTVTLDPQLALVLFLPPLLQASAYRTDWPAFRFNLRPILFLALGAVLFTAAAVAVTAKFLVPDLPWAAAIALGAIVAPPDAVAAASVLKNFRITKRLVVILEGESLLNDASSLVLYRFAVAATLAGEVSLGQASLSFLFAAAGGTLIGYVVGRIAMWIFSHLEDTLLDILVSFLAGFAAYLAAEQVHASGVLAAVTCGLVLGQKQHAAFTARTRLESGAVWSFVEFVLTALVFVLIGLQLRGIGERLGQYEFRHLAILGLAVSAALIVSRFIWVFPALWLPRALSRSLREQDPMPPWSHATILSWAGMRGVVSLAAGLALPVNFPGRDLILFLAFCAILATLVIQGTTLGPLIRYYGLSEPEDRVTNPAVTPQAIEARSKTTVAAMAAVTDKLEDLGPEQAAAAEDLLRELRQRAKRAAHASEESGIGVERLSARLDLRLTAIEAARTKLLADHRDDLEHEELSVLMAELDLEEQQIRIAMGER</sequence>
<evidence type="ECO:0000256" key="1">
    <source>
        <dbReference type="ARBA" id="ARBA00004651"/>
    </source>
</evidence>
<dbReference type="InterPro" id="IPR018422">
    <property type="entry name" value="Cation/H_exchanger_CPA1"/>
</dbReference>
<evidence type="ECO:0000256" key="10">
    <source>
        <dbReference type="RuleBase" id="RU366002"/>
    </source>
</evidence>
<keyword evidence="5 10" id="KW-1133">Transmembrane helix</keyword>
<keyword evidence="3" id="KW-1003">Cell membrane</keyword>
<keyword evidence="8 10" id="KW-0472">Membrane</keyword>
<dbReference type="Pfam" id="PF00999">
    <property type="entry name" value="Na_H_Exchanger"/>
    <property type="match status" value="1"/>
</dbReference>
<keyword evidence="10" id="KW-0050">Antiport</keyword>
<comment type="function">
    <text evidence="10">Na(+)/H(+) antiporter that extrudes sodium in exchange for external protons.</text>
</comment>
<feature type="transmembrane region" description="Helical" evidence="10">
    <location>
        <begin position="182"/>
        <end position="204"/>
    </location>
</feature>
<evidence type="ECO:0000313" key="13">
    <source>
        <dbReference type="Proteomes" id="UP001157440"/>
    </source>
</evidence>
<dbReference type="RefSeq" id="WP_238195296.1">
    <property type="nucleotide sequence ID" value="NZ_BPQZ01000004.1"/>
</dbReference>
<dbReference type="Gene3D" id="6.10.140.1330">
    <property type="match status" value="1"/>
</dbReference>
<organism evidence="12 13">
    <name type="scientific">Methylobacterium tardum</name>
    <dbReference type="NCBI Taxonomy" id="374432"/>
    <lineage>
        <taxon>Bacteria</taxon>
        <taxon>Pseudomonadati</taxon>
        <taxon>Pseudomonadota</taxon>
        <taxon>Alphaproteobacteria</taxon>
        <taxon>Hyphomicrobiales</taxon>
        <taxon>Methylobacteriaceae</taxon>
        <taxon>Methylobacterium</taxon>
    </lineage>
</organism>
<dbReference type="GO" id="GO:0051453">
    <property type="term" value="P:regulation of intracellular pH"/>
    <property type="evidence" value="ECO:0007669"/>
    <property type="project" value="TreeGrafter"/>
</dbReference>
<dbReference type="GO" id="GO:0015385">
    <property type="term" value="F:sodium:proton antiporter activity"/>
    <property type="evidence" value="ECO:0007669"/>
    <property type="project" value="InterPro"/>
</dbReference>
<evidence type="ECO:0000256" key="9">
    <source>
        <dbReference type="ARBA" id="ARBA00023201"/>
    </source>
</evidence>
<feature type="transmembrane region" description="Helical" evidence="10">
    <location>
        <begin position="54"/>
        <end position="71"/>
    </location>
</feature>